<protein>
    <submittedName>
        <fullName evidence="2">Outer membrane beta-barrel domain-containing protein</fullName>
    </submittedName>
</protein>
<proteinExistence type="predicted"/>
<keyword evidence="1" id="KW-0732">Signal</keyword>
<organism evidence="2 3">
    <name type="scientific">Alishewanella maricola</name>
    <dbReference type="NCBI Taxonomy" id="2795740"/>
    <lineage>
        <taxon>Bacteria</taxon>
        <taxon>Pseudomonadati</taxon>
        <taxon>Pseudomonadota</taxon>
        <taxon>Gammaproteobacteria</taxon>
        <taxon>Alteromonadales</taxon>
        <taxon>Alteromonadaceae</taxon>
        <taxon>Alishewanella</taxon>
    </lineage>
</organism>
<gene>
    <name evidence="2" type="ORF">JAO78_001760</name>
</gene>
<accession>A0ABS8BZP8</accession>
<dbReference type="RefSeq" id="WP_226749635.1">
    <property type="nucleotide sequence ID" value="NZ_JAEINI020000001.1"/>
</dbReference>
<feature type="chain" id="PRO_5046859508" evidence="1">
    <location>
        <begin position="24"/>
        <end position="214"/>
    </location>
</feature>
<evidence type="ECO:0000313" key="3">
    <source>
        <dbReference type="Proteomes" id="UP000633814"/>
    </source>
</evidence>
<feature type="signal peptide" evidence="1">
    <location>
        <begin position="1"/>
        <end position="23"/>
    </location>
</feature>
<dbReference type="Proteomes" id="UP000633814">
    <property type="component" value="Unassembled WGS sequence"/>
</dbReference>
<reference evidence="2 3" key="1">
    <citation type="submission" date="2021-10" db="EMBL/GenBank/DDBJ databases">
        <title>Alishewanella koreense sp. nov. isolated from seawater of southwestern coast in South Korea and the proposal for the reclassification of Rheinheimera perlucida and Rheinheimera tuosuensis as Arsukibacterium perlucida and Arsukibacterium tuosuensis.</title>
        <authorList>
            <person name="Kim K.H."/>
            <person name="Ruan W."/>
            <person name="Kim K.R."/>
            <person name="Baek J.H."/>
            <person name="Jeon C.O."/>
        </authorList>
    </citation>
    <scope>NUCLEOTIDE SEQUENCE [LARGE SCALE GENOMIC DNA]</scope>
    <source>
        <strain evidence="2 3">16-MA</strain>
    </source>
</reference>
<comment type="caution">
    <text evidence="2">The sequence shown here is derived from an EMBL/GenBank/DDBJ whole genome shotgun (WGS) entry which is preliminary data.</text>
</comment>
<keyword evidence="3" id="KW-1185">Reference proteome</keyword>
<dbReference type="EMBL" id="JAEINI020000001">
    <property type="protein sequence ID" value="MCB5225546.1"/>
    <property type="molecule type" value="Genomic_DNA"/>
</dbReference>
<evidence type="ECO:0000256" key="1">
    <source>
        <dbReference type="SAM" id="SignalP"/>
    </source>
</evidence>
<name>A0ABS8BZP8_9ALTE</name>
<dbReference type="NCBIfam" id="TIGR04565">
    <property type="entry name" value="OMP_myx_plus"/>
    <property type="match status" value="1"/>
</dbReference>
<sequence length="214" mass="23417">MVNRIKAGLLVSSLLWLSPFVCAQQANSSTARIEPEIEQSQVTPAKLDSENVVLALRGGVIAIEDFGSSGLVALQLGYHINEDFYVNAEFAQAKAGLTSYERLSGAAAPLLTDSEREWRYYGAELGYVVLPGQVFLGRNWAFNTGWSIFAGGGNVDFAGDKVFAVKLGSQFRLYMTDWLALDLQVTDYVFETTILAESKTTHNLQLGLGLALYF</sequence>
<dbReference type="InterPro" id="IPR030820">
    <property type="entry name" value="OMP_myx_plus_Proteobacteria"/>
</dbReference>
<evidence type="ECO:0000313" key="2">
    <source>
        <dbReference type="EMBL" id="MCB5225546.1"/>
    </source>
</evidence>